<evidence type="ECO:0000256" key="2">
    <source>
        <dbReference type="ARBA" id="ARBA00023015"/>
    </source>
</evidence>
<dbReference type="InterPro" id="IPR013249">
    <property type="entry name" value="RNA_pol_sigma70_r4_t2"/>
</dbReference>
<gene>
    <name evidence="10" type="ORF">Rhe02_77450</name>
</gene>
<dbReference type="GO" id="GO:0016987">
    <property type="term" value="F:sigma factor activity"/>
    <property type="evidence" value="ECO:0007669"/>
    <property type="project" value="UniProtKB-KW"/>
</dbReference>
<evidence type="ECO:0000256" key="5">
    <source>
        <dbReference type="ARBA" id="ARBA00023163"/>
    </source>
</evidence>
<dbReference type="EMBL" id="BONY01000073">
    <property type="protein sequence ID" value="GIH09678.1"/>
    <property type="molecule type" value="Genomic_DNA"/>
</dbReference>
<evidence type="ECO:0000256" key="4">
    <source>
        <dbReference type="ARBA" id="ARBA00023125"/>
    </source>
</evidence>
<protein>
    <recommendedName>
        <fullName evidence="12">Sigma-70 family RNA polymerase sigma factor</fullName>
    </recommendedName>
</protein>
<evidence type="ECO:0000313" key="10">
    <source>
        <dbReference type="EMBL" id="GIH09678.1"/>
    </source>
</evidence>
<sequence>MAGATTTAIDFDGFYLAHYGETVAMAYGFTADLAESQDIAQEAFSRAWQRWKVISHYEQPVSWVRRVATNLAHSRWRKLKLASAYLMRQRAEDLPDLSPDHVDLVVALRTLPPVQRKAVVLHYLVDLPVGQIAEELGVSDGTVKSWLHRGRHALAAELGDEVRRTVSPPAPTELRLSSDKRRVARRATVSVVAAFVAVLLLVTGAQLLSHAKGSPPLVPASPDPSAVVSPSPKLAPAKPAPAAPASCTVEKLPHPSGDGMASYFAGGDPTGHLLLGSSNDVNAYLWRDGNLDKRLVLGGLDDSALHDINSSGTAIGVVLTQTAIEGYVYRNGELVRMEEGAIPRAINESNVIIGAMNDRPAIWRTPTSPPELLNVPPDMDEVRLQDLSEEGLIVGVATKYVSRGVSRTESYLWYPDGTYAQLEYPYDIQPREGGVIQVRGEWAIGNLYVGGSITALRWNLRTGKVEVLPGMEAVESLNEHGWVGYRNGDKIGVRTRDGQDITLPSLPGASSDNGIASARLVSDDGRIVGGEMLVGKGASAEMVAVRWVCK</sequence>
<feature type="domain" description="RNA polymerase sigma-70 region 2" evidence="8">
    <location>
        <begin position="15"/>
        <end position="79"/>
    </location>
</feature>
<keyword evidence="4" id="KW-0238">DNA-binding</keyword>
<dbReference type="Gene3D" id="1.10.1740.10">
    <property type="match status" value="1"/>
</dbReference>
<evidence type="ECO:0000256" key="6">
    <source>
        <dbReference type="SAM" id="MobiDB-lite"/>
    </source>
</evidence>
<feature type="region of interest" description="Disordered" evidence="6">
    <location>
        <begin position="217"/>
        <end position="247"/>
    </location>
</feature>
<evidence type="ECO:0000259" key="8">
    <source>
        <dbReference type="Pfam" id="PF04542"/>
    </source>
</evidence>
<dbReference type="GO" id="GO:0003677">
    <property type="term" value="F:DNA binding"/>
    <property type="evidence" value="ECO:0007669"/>
    <property type="project" value="UniProtKB-KW"/>
</dbReference>
<dbReference type="CDD" id="cd06171">
    <property type="entry name" value="Sigma70_r4"/>
    <property type="match status" value="1"/>
</dbReference>
<feature type="domain" description="RNA polymerase sigma factor 70 region 4 type 2" evidence="9">
    <location>
        <begin position="104"/>
        <end position="153"/>
    </location>
</feature>
<reference evidence="10" key="1">
    <citation type="submission" date="2021-01" db="EMBL/GenBank/DDBJ databases">
        <title>Whole genome shotgun sequence of Rhizocola hellebori NBRC 109834.</title>
        <authorList>
            <person name="Komaki H."/>
            <person name="Tamura T."/>
        </authorList>
    </citation>
    <scope>NUCLEOTIDE SEQUENCE</scope>
    <source>
        <strain evidence="10">NBRC 109834</strain>
    </source>
</reference>
<keyword evidence="3" id="KW-0731">Sigma factor</keyword>
<dbReference type="RefSeq" id="WP_203913408.1">
    <property type="nucleotide sequence ID" value="NZ_BONY01000073.1"/>
</dbReference>
<dbReference type="Pfam" id="PF08281">
    <property type="entry name" value="Sigma70_r4_2"/>
    <property type="match status" value="1"/>
</dbReference>
<dbReference type="InterPro" id="IPR007627">
    <property type="entry name" value="RNA_pol_sigma70_r2"/>
</dbReference>
<organism evidence="10 11">
    <name type="scientific">Rhizocola hellebori</name>
    <dbReference type="NCBI Taxonomy" id="1392758"/>
    <lineage>
        <taxon>Bacteria</taxon>
        <taxon>Bacillati</taxon>
        <taxon>Actinomycetota</taxon>
        <taxon>Actinomycetes</taxon>
        <taxon>Micromonosporales</taxon>
        <taxon>Micromonosporaceae</taxon>
        <taxon>Rhizocola</taxon>
    </lineage>
</organism>
<evidence type="ECO:0000259" key="9">
    <source>
        <dbReference type="Pfam" id="PF08281"/>
    </source>
</evidence>
<keyword evidence="7" id="KW-1133">Transmembrane helix</keyword>
<dbReference type="InterPro" id="IPR036388">
    <property type="entry name" value="WH-like_DNA-bd_sf"/>
</dbReference>
<dbReference type="PANTHER" id="PTHR43133:SF50">
    <property type="entry name" value="ECF RNA POLYMERASE SIGMA FACTOR SIGM"/>
    <property type="match status" value="1"/>
</dbReference>
<dbReference type="NCBIfam" id="TIGR02937">
    <property type="entry name" value="sigma70-ECF"/>
    <property type="match status" value="1"/>
</dbReference>
<comment type="caution">
    <text evidence="10">The sequence shown here is derived from an EMBL/GenBank/DDBJ whole genome shotgun (WGS) entry which is preliminary data.</text>
</comment>
<keyword evidence="5" id="KW-0804">Transcription</keyword>
<dbReference type="InterPro" id="IPR039425">
    <property type="entry name" value="RNA_pol_sigma-70-like"/>
</dbReference>
<dbReference type="InterPro" id="IPR013325">
    <property type="entry name" value="RNA_pol_sigma_r2"/>
</dbReference>
<dbReference type="Proteomes" id="UP000612899">
    <property type="component" value="Unassembled WGS sequence"/>
</dbReference>
<dbReference type="Pfam" id="PF04542">
    <property type="entry name" value="Sigma70_r2"/>
    <property type="match status" value="1"/>
</dbReference>
<dbReference type="AlphaFoldDB" id="A0A8J3QF11"/>
<dbReference type="InterPro" id="IPR014284">
    <property type="entry name" value="RNA_pol_sigma-70_dom"/>
</dbReference>
<dbReference type="Gene3D" id="1.10.10.10">
    <property type="entry name" value="Winged helix-like DNA-binding domain superfamily/Winged helix DNA-binding domain"/>
    <property type="match status" value="1"/>
</dbReference>
<dbReference type="GO" id="GO:0006352">
    <property type="term" value="P:DNA-templated transcription initiation"/>
    <property type="evidence" value="ECO:0007669"/>
    <property type="project" value="InterPro"/>
</dbReference>
<keyword evidence="2" id="KW-0805">Transcription regulation</keyword>
<feature type="compositionally biased region" description="Low complexity" evidence="6">
    <location>
        <begin position="223"/>
        <end position="237"/>
    </location>
</feature>
<dbReference type="InterPro" id="IPR013324">
    <property type="entry name" value="RNA_pol_sigma_r3/r4-like"/>
</dbReference>
<dbReference type="SUPFAM" id="SSF88659">
    <property type="entry name" value="Sigma3 and sigma4 domains of RNA polymerase sigma factors"/>
    <property type="match status" value="1"/>
</dbReference>
<accession>A0A8J3QF11</accession>
<name>A0A8J3QF11_9ACTN</name>
<dbReference type="SUPFAM" id="SSF88946">
    <property type="entry name" value="Sigma2 domain of RNA polymerase sigma factors"/>
    <property type="match status" value="1"/>
</dbReference>
<keyword evidence="7" id="KW-0812">Transmembrane</keyword>
<evidence type="ECO:0000256" key="3">
    <source>
        <dbReference type="ARBA" id="ARBA00023082"/>
    </source>
</evidence>
<feature type="transmembrane region" description="Helical" evidence="7">
    <location>
        <begin position="187"/>
        <end position="208"/>
    </location>
</feature>
<evidence type="ECO:0000256" key="7">
    <source>
        <dbReference type="SAM" id="Phobius"/>
    </source>
</evidence>
<evidence type="ECO:0008006" key="12">
    <source>
        <dbReference type="Google" id="ProtNLM"/>
    </source>
</evidence>
<comment type="similarity">
    <text evidence="1">Belongs to the sigma-70 factor family. ECF subfamily.</text>
</comment>
<dbReference type="PANTHER" id="PTHR43133">
    <property type="entry name" value="RNA POLYMERASE ECF-TYPE SIGMA FACTO"/>
    <property type="match status" value="1"/>
</dbReference>
<keyword evidence="7" id="KW-0472">Membrane</keyword>
<evidence type="ECO:0000256" key="1">
    <source>
        <dbReference type="ARBA" id="ARBA00010641"/>
    </source>
</evidence>
<proteinExistence type="inferred from homology"/>
<keyword evidence="11" id="KW-1185">Reference proteome</keyword>
<evidence type="ECO:0000313" key="11">
    <source>
        <dbReference type="Proteomes" id="UP000612899"/>
    </source>
</evidence>